<reference evidence="2 3" key="1">
    <citation type="submission" date="2020-10" db="EMBL/GenBank/DDBJ databases">
        <title>Complete genome sequence of Thermosphaera aggregans strain 3507.</title>
        <authorList>
            <person name="Zayulina K.S."/>
            <person name="Elcheninov A.G."/>
            <person name="Toshchakov S.V."/>
            <person name="Kublanov I.V."/>
            <person name="Kochetkova T.V."/>
        </authorList>
    </citation>
    <scope>NUCLEOTIDE SEQUENCE [LARGE SCALE GENOMIC DNA]</scope>
    <source>
        <strain evidence="2 3">3507</strain>
    </source>
</reference>
<feature type="transmembrane region" description="Helical" evidence="1">
    <location>
        <begin position="6"/>
        <end position="34"/>
    </location>
</feature>
<sequence>MLKSFLLLLSYISIMINSFELYSALIFSSIIIMLAGKAYKIFLESIGVYGPPALLIYLVNLAFNTISSRTFDLLLYGYTVFIGMVMIVSTTPRKQFLRVLEKIRLDVVFFMTLSILEEFDEMVNSKKARGWDAGLNILKYYVIIVDAIKLSIVRLKNVEESLLARGVEKF</sequence>
<evidence type="ECO:0000313" key="3">
    <source>
        <dbReference type="Proteomes" id="UP000593766"/>
    </source>
</evidence>
<feature type="transmembrane region" description="Helical" evidence="1">
    <location>
        <begin position="73"/>
        <end position="92"/>
    </location>
</feature>
<protein>
    <recommendedName>
        <fullName evidence="4">Cobalt transport protein</fullName>
    </recommendedName>
</protein>
<evidence type="ECO:0000313" key="2">
    <source>
        <dbReference type="EMBL" id="QOR94206.1"/>
    </source>
</evidence>
<dbReference type="EMBL" id="CP063144">
    <property type="protein sequence ID" value="QOR94206.1"/>
    <property type="molecule type" value="Genomic_DNA"/>
</dbReference>
<name>A0A7M1UQ41_9CREN</name>
<gene>
    <name evidence="2" type="ORF">IMZ38_06165</name>
</gene>
<feature type="transmembrane region" description="Helical" evidence="1">
    <location>
        <begin position="46"/>
        <end position="67"/>
    </location>
</feature>
<keyword evidence="3" id="KW-1185">Reference proteome</keyword>
<dbReference type="GeneID" id="59454985"/>
<dbReference type="AlphaFoldDB" id="A0A7M1UQ41"/>
<evidence type="ECO:0008006" key="4">
    <source>
        <dbReference type="Google" id="ProtNLM"/>
    </source>
</evidence>
<keyword evidence="1" id="KW-0812">Transmembrane</keyword>
<dbReference type="Proteomes" id="UP000593766">
    <property type="component" value="Chromosome"/>
</dbReference>
<organism evidence="2 3">
    <name type="scientific">Thermosphaera chiliense</name>
    <dbReference type="NCBI Taxonomy" id="3402707"/>
    <lineage>
        <taxon>Archaea</taxon>
        <taxon>Thermoproteota</taxon>
        <taxon>Thermoprotei</taxon>
        <taxon>Desulfurococcales</taxon>
        <taxon>Desulfurococcaceae</taxon>
        <taxon>Thermosphaera</taxon>
    </lineage>
</organism>
<keyword evidence="1" id="KW-0472">Membrane</keyword>
<dbReference type="OrthoDB" id="19212at2157"/>
<dbReference type="RefSeq" id="WP_193436007.1">
    <property type="nucleotide sequence ID" value="NZ_CP063144.1"/>
</dbReference>
<proteinExistence type="predicted"/>
<dbReference type="KEGG" id="tcs:IMZ38_06165"/>
<keyword evidence="1" id="KW-1133">Transmembrane helix</keyword>
<accession>A0A7M1UQ41</accession>
<evidence type="ECO:0000256" key="1">
    <source>
        <dbReference type="SAM" id="Phobius"/>
    </source>
</evidence>